<dbReference type="AlphaFoldDB" id="A0A3M7QH04"/>
<evidence type="ECO:0000313" key="2">
    <source>
        <dbReference type="Proteomes" id="UP000276133"/>
    </source>
</evidence>
<protein>
    <submittedName>
        <fullName evidence="1">Uncharacterized protein</fullName>
    </submittedName>
</protein>
<organism evidence="1 2">
    <name type="scientific">Brachionus plicatilis</name>
    <name type="common">Marine rotifer</name>
    <name type="synonym">Brachionus muelleri</name>
    <dbReference type="NCBI Taxonomy" id="10195"/>
    <lineage>
        <taxon>Eukaryota</taxon>
        <taxon>Metazoa</taxon>
        <taxon>Spiralia</taxon>
        <taxon>Gnathifera</taxon>
        <taxon>Rotifera</taxon>
        <taxon>Eurotatoria</taxon>
        <taxon>Monogononta</taxon>
        <taxon>Pseudotrocha</taxon>
        <taxon>Ploima</taxon>
        <taxon>Brachionidae</taxon>
        <taxon>Brachionus</taxon>
    </lineage>
</organism>
<dbReference type="EMBL" id="REGN01006123">
    <property type="protein sequence ID" value="RNA10727.1"/>
    <property type="molecule type" value="Genomic_DNA"/>
</dbReference>
<reference evidence="1 2" key="1">
    <citation type="journal article" date="2018" name="Sci. Rep.">
        <title>Genomic signatures of local adaptation to the degree of environmental predictability in rotifers.</title>
        <authorList>
            <person name="Franch-Gras L."/>
            <person name="Hahn C."/>
            <person name="Garcia-Roger E.M."/>
            <person name="Carmona M.J."/>
            <person name="Serra M."/>
            <person name="Gomez A."/>
        </authorList>
    </citation>
    <scope>NUCLEOTIDE SEQUENCE [LARGE SCALE GENOMIC DNA]</scope>
    <source>
        <strain evidence="1">HYR1</strain>
    </source>
</reference>
<comment type="caution">
    <text evidence="1">The sequence shown here is derived from an EMBL/GenBank/DDBJ whole genome shotgun (WGS) entry which is preliminary data.</text>
</comment>
<gene>
    <name evidence="1" type="ORF">BpHYR1_009500</name>
</gene>
<dbReference type="Proteomes" id="UP000276133">
    <property type="component" value="Unassembled WGS sequence"/>
</dbReference>
<keyword evidence="2" id="KW-1185">Reference proteome</keyword>
<proteinExistence type="predicted"/>
<sequence>MDGEVLLDEERVDELACERRAVDGVRLRRFSERAFTAKGTDLGEILLGAAGAGLAVGLDSSSWMRRMQSARALFKHVSSSLCTLTFRSSCSRRSDVFSSSLARSVSTWKAN</sequence>
<accession>A0A3M7QH04</accession>
<evidence type="ECO:0000313" key="1">
    <source>
        <dbReference type="EMBL" id="RNA10727.1"/>
    </source>
</evidence>
<name>A0A3M7QH04_BRAPC</name>